<dbReference type="InterPro" id="IPR002559">
    <property type="entry name" value="Transposase_11"/>
</dbReference>
<evidence type="ECO:0000313" key="5">
    <source>
        <dbReference type="Proteomes" id="UP000254794"/>
    </source>
</evidence>
<dbReference type="EMBL" id="UGOD01000004">
    <property type="protein sequence ID" value="STX81394.1"/>
    <property type="molecule type" value="Genomic_DNA"/>
</dbReference>
<dbReference type="OrthoDB" id="5568110at2"/>
<dbReference type="Pfam" id="PF01609">
    <property type="entry name" value="DDE_Tnp_1"/>
    <property type="match status" value="1"/>
</dbReference>
<evidence type="ECO:0000313" key="3">
    <source>
        <dbReference type="EMBL" id="STX81394.1"/>
    </source>
</evidence>
<keyword evidence="5" id="KW-1185">Reference proteome</keyword>
<accession>A0A378KCQ7</accession>
<organism evidence="2 5">
    <name type="scientific">Legionella busanensis</name>
    <dbReference type="NCBI Taxonomy" id="190655"/>
    <lineage>
        <taxon>Bacteria</taxon>
        <taxon>Pseudomonadati</taxon>
        <taxon>Pseudomonadota</taxon>
        <taxon>Gammaproteobacteria</taxon>
        <taxon>Legionellales</taxon>
        <taxon>Legionellaceae</taxon>
        <taxon>Legionella</taxon>
    </lineage>
</organism>
<evidence type="ECO:0000313" key="4">
    <source>
        <dbReference type="EMBL" id="STX81652.1"/>
    </source>
</evidence>
<dbReference type="Proteomes" id="UP000254794">
    <property type="component" value="Unassembled WGS sequence"/>
</dbReference>
<protein>
    <submittedName>
        <fullName evidence="2">Transposase</fullName>
    </submittedName>
</protein>
<feature type="domain" description="Transposase IS4-like" evidence="1">
    <location>
        <begin position="110"/>
        <end position="286"/>
    </location>
</feature>
<evidence type="ECO:0000313" key="2">
    <source>
        <dbReference type="EMBL" id="STX81291.1"/>
    </source>
</evidence>
<dbReference type="AlphaFoldDB" id="A0A378KCQ7"/>
<proteinExistence type="predicted"/>
<dbReference type="SUPFAM" id="SSF53098">
    <property type="entry name" value="Ribonuclease H-like"/>
    <property type="match status" value="1"/>
</dbReference>
<dbReference type="GO" id="GO:0003677">
    <property type="term" value="F:DNA binding"/>
    <property type="evidence" value="ECO:0007669"/>
    <property type="project" value="InterPro"/>
</dbReference>
<dbReference type="GO" id="GO:0004803">
    <property type="term" value="F:transposase activity"/>
    <property type="evidence" value="ECO:0007669"/>
    <property type="project" value="InterPro"/>
</dbReference>
<sequence length="324" mass="37722">MSRYRCTKELYKAFLQASSMRYSGLALSEVSPIALSHDSISRWLADKKFRPREIWSLASHYVRASEPCLLIADDTVLSKIHSKKIELVNYQYSGNAHDVIAGIGLINMLWHGLDSQESVPIDYRIYDKDTDGKTKNTHFCDMLKLAKSRGLTPTAVVMDAWYSSLDNLKSIRSHGWIWVTPLRKNRIVNRHARLETLEIPEEGLSVHLRGYGWIFVFKFVAKNGRIDYVATNMENPTREQVKHIMDARWSVEVYHREVKQTCGIERCQARTGRAQRNHIFLAIAAWFEQHKLRITQKTTLYQQNWHVIKNAIQEQIKFLMFQPT</sequence>
<dbReference type="EMBL" id="UGOD01000002">
    <property type="protein sequence ID" value="STX81291.1"/>
    <property type="molecule type" value="Genomic_DNA"/>
</dbReference>
<dbReference type="GO" id="GO:0006313">
    <property type="term" value="P:DNA transposition"/>
    <property type="evidence" value="ECO:0007669"/>
    <property type="project" value="InterPro"/>
</dbReference>
<evidence type="ECO:0000259" key="1">
    <source>
        <dbReference type="Pfam" id="PF01609"/>
    </source>
</evidence>
<dbReference type="EMBL" id="UGOD01000007">
    <property type="protein sequence ID" value="STX81652.1"/>
    <property type="molecule type" value="Genomic_DNA"/>
</dbReference>
<dbReference type="RefSeq" id="WP_115332697.1">
    <property type="nucleotide sequence ID" value="NZ_CAAAHP010000005.1"/>
</dbReference>
<name>A0A378KCQ7_9GAMM</name>
<gene>
    <name evidence="2" type="ORF">NCTC13316_03160</name>
    <name evidence="3" type="ORF">NCTC13316_03265</name>
    <name evidence="4" type="ORF">NCTC13316_03525</name>
</gene>
<reference evidence="2 5" key="1">
    <citation type="submission" date="2018-06" db="EMBL/GenBank/DDBJ databases">
        <authorList>
            <consortium name="Pathogen Informatics"/>
            <person name="Doyle S."/>
        </authorList>
    </citation>
    <scope>NUCLEOTIDE SEQUENCE [LARGE SCALE GENOMIC DNA]</scope>
    <source>
        <strain evidence="2 5">NCTC13316</strain>
    </source>
</reference>
<dbReference type="InterPro" id="IPR012337">
    <property type="entry name" value="RNaseH-like_sf"/>
</dbReference>